<reference evidence="3 4" key="1">
    <citation type="submission" date="2019-12" db="EMBL/GenBank/DDBJ databases">
        <title>Whole-genome sequencing of Allorhizobium vitis.</title>
        <authorList>
            <person name="Gan H.M."/>
            <person name="Szegedi E."/>
            <person name="Burr T."/>
            <person name="Savka M.A."/>
        </authorList>
    </citation>
    <scope>NUCLEOTIDE SEQUENCE [LARGE SCALE GENOMIC DNA]</scope>
    <source>
        <strain evidence="3 4">CG415</strain>
    </source>
</reference>
<dbReference type="AlphaFoldDB" id="A0A7K1RDU8"/>
<accession>A0A7K1RDU8</accession>
<evidence type="ECO:0000313" key="4">
    <source>
        <dbReference type="Proteomes" id="UP000440716"/>
    </source>
</evidence>
<dbReference type="InterPro" id="IPR018648">
    <property type="entry name" value="DUF2076"/>
</dbReference>
<proteinExistence type="predicted"/>
<feature type="compositionally biased region" description="Low complexity" evidence="2">
    <location>
        <begin position="87"/>
        <end position="101"/>
    </location>
</feature>
<dbReference type="Pfam" id="PF09849">
    <property type="entry name" value="DUF2076"/>
    <property type="match status" value="1"/>
</dbReference>
<organism evidence="3 4">
    <name type="scientific">Agrobacterium vitis</name>
    <name type="common">Rhizobium vitis</name>
    <dbReference type="NCBI Taxonomy" id="373"/>
    <lineage>
        <taxon>Bacteria</taxon>
        <taxon>Pseudomonadati</taxon>
        <taxon>Pseudomonadota</taxon>
        <taxon>Alphaproteobacteria</taxon>
        <taxon>Hyphomicrobiales</taxon>
        <taxon>Rhizobiaceae</taxon>
        <taxon>Rhizobium/Agrobacterium group</taxon>
        <taxon>Agrobacterium</taxon>
    </lineage>
</organism>
<evidence type="ECO:0000256" key="2">
    <source>
        <dbReference type="SAM" id="MobiDB-lite"/>
    </source>
</evidence>
<feature type="region of interest" description="Disordered" evidence="2">
    <location>
        <begin position="1"/>
        <end position="31"/>
    </location>
</feature>
<comment type="caution">
    <text evidence="3">The sequence shown here is derived from an EMBL/GenBank/DDBJ whole genome shotgun (WGS) entry which is preliminary data.</text>
</comment>
<feature type="region of interest" description="Disordered" evidence="2">
    <location>
        <begin position="78"/>
        <end position="157"/>
    </location>
</feature>
<keyword evidence="1" id="KW-0175">Coiled coil</keyword>
<feature type="region of interest" description="Disordered" evidence="2">
    <location>
        <begin position="226"/>
        <end position="275"/>
    </location>
</feature>
<dbReference type="EMBL" id="WPHU01000003">
    <property type="protein sequence ID" value="MVA56175.1"/>
    <property type="molecule type" value="Genomic_DNA"/>
</dbReference>
<gene>
    <name evidence="3" type="ORF">GOZ88_08615</name>
</gene>
<feature type="compositionally biased region" description="Low complexity" evidence="2">
    <location>
        <begin position="111"/>
        <end position="123"/>
    </location>
</feature>
<evidence type="ECO:0000256" key="1">
    <source>
        <dbReference type="SAM" id="Coils"/>
    </source>
</evidence>
<feature type="coiled-coil region" evidence="1">
    <location>
        <begin position="50"/>
        <end position="77"/>
    </location>
</feature>
<name>A0A7K1RDU8_AGRVI</name>
<sequence length="275" mass="28337">MSPEERQLLTQLFDRVRQASSTPRDREAESLIEGELRSQPYATYYLAQAVIIQEKGLEAATAKIRDLEDQIAHLQDELSRSQPQPPAQQQSGGFLGGISSIFGGGSPAPAPARNAGPWGAAPAQNRGYDDYSRSAPPQSGPWGGQAPSGGSWQQPAAAPAGGGFLRGALTTAAGVAGGVLVADAVRDIFSSHGGGFGNMLGAGGMGGLGGVAAAPVEETIINNNTYNITENGRDDTPAQSDGSGFQQASLDDSNDSYDNSSFDDSDFGGDDSMNA</sequence>
<dbReference type="Proteomes" id="UP000440716">
    <property type="component" value="Unassembled WGS sequence"/>
</dbReference>
<dbReference type="RefSeq" id="WP_156590885.1">
    <property type="nucleotide sequence ID" value="NZ_WPHU01000003.1"/>
</dbReference>
<protein>
    <submittedName>
        <fullName evidence="3">DUF2076 family protein</fullName>
    </submittedName>
</protein>
<evidence type="ECO:0000313" key="3">
    <source>
        <dbReference type="EMBL" id="MVA56175.1"/>
    </source>
</evidence>
<feature type="compositionally biased region" description="Polar residues" evidence="2">
    <location>
        <begin position="237"/>
        <end position="250"/>
    </location>
</feature>